<comment type="caution">
    <text evidence="2">The sequence shown here is derived from an EMBL/GenBank/DDBJ whole genome shotgun (WGS) entry which is preliminary data.</text>
</comment>
<dbReference type="Proteomes" id="UP000295620">
    <property type="component" value="Unassembled WGS sequence"/>
</dbReference>
<dbReference type="RefSeq" id="WP_243732532.1">
    <property type="nucleotide sequence ID" value="NZ_SNYC01000005.1"/>
</dbReference>
<dbReference type="SUPFAM" id="SSF53300">
    <property type="entry name" value="vWA-like"/>
    <property type="match status" value="1"/>
</dbReference>
<dbReference type="EMBL" id="SNYC01000005">
    <property type="protein sequence ID" value="TDQ08387.1"/>
    <property type="molecule type" value="Genomic_DNA"/>
</dbReference>
<sequence>MSKLLDPKVLMAIKELSLAAKTTIDGFMSGINKSTIKGQGLEFSQYRSYQPGDDLRSLDWKMFARSDRYYIRESEIETNISIRFLVDASASMNHKDGDFTKIDYARYLAASLAYLGNLQGDAIGLYVINEAGIFSMAAKQDYQHLARLFYQLEQIKPDKTFITPIHYKELYAGAQKRELLVFITDMYETNEEIFSFLDTLNTLKHEVVVFHLMSPNELELNFKGYSTFEDLETGRSVQIDQDKARAVYKARLQEYLEATRIKLLDRRIFYRMIRTDQPLDAALRDFLNQRNKLNV</sequence>
<evidence type="ECO:0000313" key="3">
    <source>
        <dbReference type="Proteomes" id="UP000295620"/>
    </source>
</evidence>
<keyword evidence="3" id="KW-1185">Reference proteome</keyword>
<gene>
    <name evidence="2" type="ORF">ATK78_2899</name>
</gene>
<proteinExistence type="predicted"/>
<accession>A0A4R6SSV6</accession>
<dbReference type="Gene3D" id="3.40.50.410">
    <property type="entry name" value="von Willebrand factor, type A domain"/>
    <property type="match status" value="1"/>
</dbReference>
<name>A0A4R6SSV6_9SPHI</name>
<organism evidence="2 3">
    <name type="scientific">Pedobacter metabolipauper</name>
    <dbReference type="NCBI Taxonomy" id="425513"/>
    <lineage>
        <taxon>Bacteria</taxon>
        <taxon>Pseudomonadati</taxon>
        <taxon>Bacteroidota</taxon>
        <taxon>Sphingobacteriia</taxon>
        <taxon>Sphingobacteriales</taxon>
        <taxon>Sphingobacteriaceae</taxon>
        <taxon>Pedobacter</taxon>
    </lineage>
</organism>
<dbReference type="InterPro" id="IPR036465">
    <property type="entry name" value="vWFA_dom_sf"/>
</dbReference>
<evidence type="ECO:0000259" key="1">
    <source>
        <dbReference type="Pfam" id="PF01882"/>
    </source>
</evidence>
<dbReference type="InterPro" id="IPR002881">
    <property type="entry name" value="DUF58"/>
</dbReference>
<dbReference type="Pfam" id="PF01882">
    <property type="entry name" value="DUF58"/>
    <property type="match status" value="1"/>
</dbReference>
<evidence type="ECO:0000313" key="2">
    <source>
        <dbReference type="EMBL" id="TDQ08387.1"/>
    </source>
</evidence>
<reference evidence="2 3" key="1">
    <citation type="submission" date="2019-03" db="EMBL/GenBank/DDBJ databases">
        <title>Genomic Encyclopedia of Archaeal and Bacterial Type Strains, Phase II (KMG-II): from individual species to whole genera.</title>
        <authorList>
            <person name="Goeker M."/>
        </authorList>
    </citation>
    <scope>NUCLEOTIDE SEQUENCE [LARGE SCALE GENOMIC DNA]</scope>
    <source>
        <strain evidence="2 3">DSM 19035</strain>
    </source>
</reference>
<dbReference type="PANTHER" id="PTHR33608">
    <property type="entry name" value="BLL2464 PROTEIN"/>
    <property type="match status" value="1"/>
</dbReference>
<dbReference type="PANTHER" id="PTHR33608:SF7">
    <property type="entry name" value="DUF58 DOMAIN-CONTAINING PROTEIN"/>
    <property type="match status" value="1"/>
</dbReference>
<feature type="domain" description="DUF58" evidence="1">
    <location>
        <begin position="45"/>
        <end position="251"/>
    </location>
</feature>
<dbReference type="AlphaFoldDB" id="A0A4R6SSV6"/>
<protein>
    <submittedName>
        <fullName evidence="2">Uncharacterized protein DUF58</fullName>
    </submittedName>
</protein>